<feature type="compositionally biased region" description="Polar residues" evidence="1">
    <location>
        <begin position="1"/>
        <end position="11"/>
    </location>
</feature>
<feature type="region of interest" description="Disordered" evidence="1">
    <location>
        <begin position="1"/>
        <end position="57"/>
    </location>
</feature>
<feature type="region of interest" description="Disordered" evidence="1">
    <location>
        <begin position="103"/>
        <end position="173"/>
    </location>
</feature>
<organism evidence="2 3">
    <name type="scientific">Pristionchus entomophagus</name>
    <dbReference type="NCBI Taxonomy" id="358040"/>
    <lineage>
        <taxon>Eukaryota</taxon>
        <taxon>Metazoa</taxon>
        <taxon>Ecdysozoa</taxon>
        <taxon>Nematoda</taxon>
        <taxon>Chromadorea</taxon>
        <taxon>Rhabditida</taxon>
        <taxon>Rhabditina</taxon>
        <taxon>Diplogasteromorpha</taxon>
        <taxon>Diplogasteroidea</taxon>
        <taxon>Neodiplogasteridae</taxon>
        <taxon>Pristionchus</taxon>
    </lineage>
</organism>
<evidence type="ECO:0000313" key="3">
    <source>
        <dbReference type="Proteomes" id="UP001432027"/>
    </source>
</evidence>
<name>A0AAV5SZR2_9BILA</name>
<comment type="caution">
    <text evidence="2">The sequence shown here is derived from an EMBL/GenBank/DDBJ whole genome shotgun (WGS) entry which is preliminary data.</text>
</comment>
<proteinExistence type="predicted"/>
<evidence type="ECO:0000313" key="2">
    <source>
        <dbReference type="EMBL" id="GMS88563.1"/>
    </source>
</evidence>
<feature type="compositionally biased region" description="Pro residues" evidence="1">
    <location>
        <begin position="114"/>
        <end position="123"/>
    </location>
</feature>
<reference evidence="2" key="1">
    <citation type="submission" date="2023-10" db="EMBL/GenBank/DDBJ databases">
        <title>Genome assembly of Pristionchus species.</title>
        <authorList>
            <person name="Yoshida K."/>
            <person name="Sommer R.J."/>
        </authorList>
    </citation>
    <scope>NUCLEOTIDE SEQUENCE</scope>
    <source>
        <strain evidence="2">RS0144</strain>
    </source>
</reference>
<protein>
    <submittedName>
        <fullName evidence="2">Uncharacterized protein</fullName>
    </submittedName>
</protein>
<accession>A0AAV5SZR2</accession>
<keyword evidence="3" id="KW-1185">Reference proteome</keyword>
<dbReference type="EMBL" id="BTSX01000003">
    <property type="protein sequence ID" value="GMS88563.1"/>
    <property type="molecule type" value="Genomic_DNA"/>
</dbReference>
<dbReference type="AlphaFoldDB" id="A0AAV5SZR2"/>
<gene>
    <name evidence="2" type="ORF">PENTCL1PPCAC_10738</name>
</gene>
<sequence length="404" mass="43767">MQPMSSMQTTLLPGVTPGWNDPPPIGNPSSGSRLNRYRRVVDPSLTAAGGSPTPYAASPQPGMAMGAPHGMLMQAVQQPVLQMQQPQQYMQQPMQHMHYAPPQQYAQPDYSMPTVPPPAPPSSVPQQLHGGNGDETTPPPPISVLNHQQPQPAGDSTPVAGAGVSPPPMAPSLAQQALPSLLSSIPHPSQSALLANPNQWDPNVDYADQARQAQLKQQQQMAAYNAYSRAPSAHSSPAQLGAPSGLQFDAPSYVFNHPPNAVYGEEEEGKLMQFVDVNNYRPPSKAPGDVSLPPAKLHEFLVKAATTLHNSKSQGVQLRLRDLPDELRGMSADLPFIKKFNYVVDYIDRSMLDAAQDQLTQLVSSFPSETFLTTPQGYVEKKWVGGIKFLIQEMRTARRALGLE</sequence>
<dbReference type="Proteomes" id="UP001432027">
    <property type="component" value="Unassembled WGS sequence"/>
</dbReference>
<evidence type="ECO:0000256" key="1">
    <source>
        <dbReference type="SAM" id="MobiDB-lite"/>
    </source>
</evidence>